<gene>
    <name evidence="2" type="ORF">BPP43_08315</name>
</gene>
<evidence type="ECO:0000313" key="2">
    <source>
        <dbReference type="EMBL" id="AGA66858.1"/>
    </source>
</evidence>
<dbReference type="InterPro" id="IPR003593">
    <property type="entry name" value="AAA+_ATPase"/>
</dbReference>
<dbReference type="SMART" id="SM00382">
    <property type="entry name" value="AAA"/>
    <property type="match status" value="1"/>
</dbReference>
<dbReference type="RefSeq" id="WP_015274633.1">
    <property type="nucleotide sequence ID" value="NC_019908.1"/>
</dbReference>
<dbReference type="AlphaFoldDB" id="A0A3B6VM73"/>
<dbReference type="PANTHER" id="PTHR40396">
    <property type="entry name" value="ATPASE-LIKE PROTEIN"/>
    <property type="match status" value="1"/>
</dbReference>
<name>A0A3B6VM73_BRAPL</name>
<organism evidence="2 3">
    <name type="scientific">Brachyspira pilosicoli P43/6/78</name>
    <dbReference type="NCBI Taxonomy" id="1042417"/>
    <lineage>
        <taxon>Bacteria</taxon>
        <taxon>Pseudomonadati</taxon>
        <taxon>Spirochaetota</taxon>
        <taxon>Spirochaetia</taxon>
        <taxon>Brachyspirales</taxon>
        <taxon>Brachyspiraceae</taxon>
        <taxon>Brachyspira</taxon>
    </lineage>
</organism>
<dbReference type="SUPFAM" id="SSF52540">
    <property type="entry name" value="P-loop containing nucleoside triphosphate hydrolases"/>
    <property type="match status" value="1"/>
</dbReference>
<evidence type="ECO:0000313" key="3">
    <source>
        <dbReference type="Proteomes" id="UP000010793"/>
    </source>
</evidence>
<protein>
    <submittedName>
        <fullName evidence="2">Transporter</fullName>
    </submittedName>
</protein>
<feature type="domain" description="AAA+ ATPase" evidence="1">
    <location>
        <begin position="27"/>
        <end position="398"/>
    </location>
</feature>
<dbReference type="EMBL" id="CP002873">
    <property type="protein sequence ID" value="AGA66858.1"/>
    <property type="molecule type" value="Genomic_DNA"/>
</dbReference>
<proteinExistence type="predicted"/>
<dbReference type="InterPro" id="IPR003959">
    <property type="entry name" value="ATPase_AAA_core"/>
</dbReference>
<dbReference type="InterPro" id="IPR027417">
    <property type="entry name" value="P-loop_NTPase"/>
</dbReference>
<dbReference type="GO" id="GO:0005524">
    <property type="term" value="F:ATP binding"/>
    <property type="evidence" value="ECO:0007669"/>
    <property type="project" value="InterPro"/>
</dbReference>
<keyword evidence="3" id="KW-1185">Reference proteome</keyword>
<dbReference type="PANTHER" id="PTHR40396:SF1">
    <property type="entry name" value="ATPASE AAA-TYPE CORE DOMAIN-CONTAINING PROTEIN"/>
    <property type="match status" value="1"/>
</dbReference>
<dbReference type="Proteomes" id="UP000010793">
    <property type="component" value="Chromosome"/>
</dbReference>
<dbReference type="Gene3D" id="3.40.50.300">
    <property type="entry name" value="P-loop containing nucleotide triphosphate hydrolases"/>
    <property type="match status" value="1"/>
</dbReference>
<accession>A0A3B6VM73</accession>
<dbReference type="GO" id="GO:0016887">
    <property type="term" value="F:ATP hydrolysis activity"/>
    <property type="evidence" value="ECO:0007669"/>
    <property type="project" value="InterPro"/>
</dbReference>
<reference evidence="2 3" key="1">
    <citation type="journal article" date="2013" name="Genome Announc.">
        <title>Complete Genome Sequence of the Porcine Strain Brachyspira pilosicoli P43/6/78(T.).</title>
        <authorList>
            <person name="Lin C."/>
            <person name="den Bakker H.C."/>
            <person name="Suzuki H."/>
            <person name="Lefebure T."/>
            <person name="Ponnala L."/>
            <person name="Sun Q."/>
            <person name="Stanhope M.J."/>
            <person name="Wiedmann M."/>
            <person name="Duhamel G.E."/>
        </authorList>
    </citation>
    <scope>NUCLEOTIDE SEQUENCE [LARGE SCALE GENOMIC DNA]</scope>
    <source>
        <strain evidence="2 3">P43/6/78</strain>
    </source>
</reference>
<evidence type="ECO:0000259" key="1">
    <source>
        <dbReference type="SMART" id="SM00382"/>
    </source>
</evidence>
<dbReference type="Pfam" id="PF13304">
    <property type="entry name" value="AAA_21"/>
    <property type="match status" value="1"/>
</dbReference>
<dbReference type="KEGG" id="bpip:BPP43_08315"/>
<sequence length="446" mass="52244">MFTYVKLKNYKSLVDFEVDLTSSKNNPKKMIIIYGENGAGKTNFINAFFTLFDTLSTKIYKKALDKFILEKIKNKEDEEELELLVNKMVKEDLKILDNISDIIEETKTIGSKDNMVLEFGFKVNGKNGVYYLETDSESIVKEKLEYVLDKNKTKYFELSTNNKNNYINPSLFKSDKYLNEIKDLADKFWGKHSFLSILLFEQQDKNKQYISKNINNNIFDVIKYFLSMSIYIKNSSNTEKGKVSVDKKFIPKMYNGSIKINEEEKLNYTEKILNNFFTSIYSDIKQVYYKKERKDDKLNYTLFIKKQIYEKIIDLDFQLESTGTQKLLRLFPLMLSSFKKNNVVAIDELDSGIHDILTASILESLFNNIKGQFILTTHNTTILESDIKKECIYIFNIDSNGKKILVPITDYEKEHPNINFRKRYLKGIYYGIPIVSSLDFTDILEE</sequence>